<comment type="similarity">
    <text evidence="11">Belongs to the NAD-dependent DNA ligase family. LigA subfamily.</text>
</comment>
<evidence type="ECO:0000256" key="7">
    <source>
        <dbReference type="ARBA" id="ARBA00023027"/>
    </source>
</evidence>
<dbReference type="AlphaFoldDB" id="A7AXK5"/>
<evidence type="ECO:0000256" key="10">
    <source>
        <dbReference type="ARBA" id="ARBA00034005"/>
    </source>
</evidence>
<keyword evidence="2 11" id="KW-0235">DNA replication</keyword>
<evidence type="ECO:0000256" key="6">
    <source>
        <dbReference type="ARBA" id="ARBA00022842"/>
    </source>
</evidence>
<dbReference type="InterPro" id="IPR001679">
    <property type="entry name" value="DNA_ligase"/>
</dbReference>
<feature type="active site" description="N6-AMP-lysine intermediate" evidence="11">
    <location>
        <position position="116"/>
    </location>
</feature>
<feature type="binding site" evidence="11">
    <location>
        <begin position="44"/>
        <end position="48"/>
    </location>
    <ligand>
        <name>NAD(+)</name>
        <dbReference type="ChEBI" id="CHEBI:57540"/>
    </ligand>
</feature>
<evidence type="ECO:0000256" key="8">
    <source>
        <dbReference type="ARBA" id="ARBA00023204"/>
    </source>
</evidence>
<dbReference type="Pfam" id="PF00533">
    <property type="entry name" value="BRCT"/>
    <property type="match status" value="1"/>
</dbReference>
<dbReference type="InterPro" id="IPR010994">
    <property type="entry name" value="RuvA_2-like"/>
</dbReference>
<reference evidence="14 15" key="1">
    <citation type="submission" date="2007-04" db="EMBL/GenBank/DDBJ databases">
        <authorList>
            <person name="Fulton L."/>
            <person name="Clifton S."/>
            <person name="Fulton B."/>
            <person name="Xu J."/>
            <person name="Minx P."/>
            <person name="Pepin K.H."/>
            <person name="Johnson M."/>
            <person name="Thiruvilangam P."/>
            <person name="Bhonagiri V."/>
            <person name="Nash W.E."/>
            <person name="Mardis E.R."/>
            <person name="Wilson R.K."/>
        </authorList>
    </citation>
    <scope>NUCLEOTIDE SEQUENCE [LARGE SCALE GENOMIC DNA]</scope>
    <source>
        <strain evidence="14 15">ATCC 29149</strain>
    </source>
</reference>
<evidence type="ECO:0000313" key="14">
    <source>
        <dbReference type="EMBL" id="EDN79506.1"/>
    </source>
</evidence>
<keyword evidence="5 11" id="KW-0862">Zinc</keyword>
<dbReference type="Gene3D" id="3.30.470.30">
    <property type="entry name" value="DNA ligase/mRNA capping enzyme"/>
    <property type="match status" value="1"/>
</dbReference>
<evidence type="ECO:0000256" key="2">
    <source>
        <dbReference type="ARBA" id="ARBA00022705"/>
    </source>
</evidence>
<dbReference type="Pfam" id="PF03120">
    <property type="entry name" value="OB_DNA_ligase"/>
    <property type="match status" value="1"/>
</dbReference>
<dbReference type="Pfam" id="PF12826">
    <property type="entry name" value="HHH_2"/>
    <property type="match status" value="1"/>
</dbReference>
<comment type="caution">
    <text evidence="11">Lacks conserved residue(s) required for the propagation of feature annotation.</text>
</comment>
<feature type="binding site" evidence="11">
    <location>
        <position position="423"/>
    </location>
    <ligand>
        <name>Zn(2+)</name>
        <dbReference type="ChEBI" id="CHEBI:29105"/>
    </ligand>
</feature>
<evidence type="ECO:0000256" key="12">
    <source>
        <dbReference type="SAM" id="Coils"/>
    </source>
</evidence>
<dbReference type="PIRSF" id="PIRSF001604">
    <property type="entry name" value="LigA"/>
    <property type="match status" value="1"/>
</dbReference>
<dbReference type="NCBIfam" id="TIGR00575">
    <property type="entry name" value="dnlj"/>
    <property type="match status" value="1"/>
</dbReference>
<dbReference type="GO" id="GO:0006260">
    <property type="term" value="P:DNA replication"/>
    <property type="evidence" value="ECO:0007669"/>
    <property type="project" value="UniProtKB-KW"/>
</dbReference>
<keyword evidence="3 11" id="KW-0479">Metal-binding</keyword>
<dbReference type="SUPFAM" id="SSF50249">
    <property type="entry name" value="Nucleic acid-binding proteins"/>
    <property type="match status" value="1"/>
</dbReference>
<dbReference type="GO" id="GO:0006281">
    <property type="term" value="P:DNA repair"/>
    <property type="evidence" value="ECO:0007669"/>
    <property type="project" value="UniProtKB-KW"/>
</dbReference>
<comment type="catalytic activity">
    <reaction evidence="10 11">
        <text>NAD(+) + (deoxyribonucleotide)n-3'-hydroxyl + 5'-phospho-(deoxyribonucleotide)m = (deoxyribonucleotide)n+m + AMP + beta-nicotinamide D-nucleotide.</text>
        <dbReference type="EC" id="6.5.1.2"/>
    </reaction>
</comment>
<evidence type="ECO:0000256" key="3">
    <source>
        <dbReference type="ARBA" id="ARBA00022723"/>
    </source>
</evidence>
<dbReference type="GO" id="GO:0003911">
    <property type="term" value="F:DNA ligase (NAD+) activity"/>
    <property type="evidence" value="ECO:0007669"/>
    <property type="project" value="UniProtKB-UniRule"/>
</dbReference>
<dbReference type="PROSITE" id="PS01056">
    <property type="entry name" value="DNA_LIGASE_N2"/>
    <property type="match status" value="1"/>
</dbReference>
<keyword evidence="12" id="KW-0175">Coiled coil</keyword>
<comment type="caution">
    <text evidence="14">The sequence shown here is derived from an EMBL/GenBank/DDBJ whole genome shotgun (WGS) entry which is preliminary data.</text>
</comment>
<dbReference type="SUPFAM" id="SSF47781">
    <property type="entry name" value="RuvA domain 2-like"/>
    <property type="match status" value="1"/>
</dbReference>
<dbReference type="HAMAP" id="MF_01588">
    <property type="entry name" value="DNA_ligase_A"/>
    <property type="match status" value="1"/>
</dbReference>
<dbReference type="GO" id="GO:0046872">
    <property type="term" value="F:metal ion binding"/>
    <property type="evidence" value="ECO:0007669"/>
    <property type="project" value="UniProtKB-KW"/>
</dbReference>
<feature type="binding site" evidence="11">
    <location>
        <position position="401"/>
    </location>
    <ligand>
        <name>Zn(2+)</name>
        <dbReference type="ChEBI" id="CHEBI:29105"/>
    </ligand>
</feature>
<evidence type="ECO:0000256" key="4">
    <source>
        <dbReference type="ARBA" id="ARBA00022763"/>
    </source>
</evidence>
<dbReference type="SUPFAM" id="SSF56091">
    <property type="entry name" value="DNA ligase/mRNA capping enzyme, catalytic domain"/>
    <property type="match status" value="1"/>
</dbReference>
<dbReference type="SUPFAM" id="SSF52113">
    <property type="entry name" value="BRCT domain"/>
    <property type="match status" value="1"/>
</dbReference>
<dbReference type="Pfam" id="PF01653">
    <property type="entry name" value="DNA_ligase_aden"/>
    <property type="match status" value="1"/>
</dbReference>
<dbReference type="NCBIfam" id="NF005932">
    <property type="entry name" value="PRK07956.1"/>
    <property type="match status" value="1"/>
</dbReference>
<comment type="cofactor">
    <cofactor evidence="11">
        <name>Mg(2+)</name>
        <dbReference type="ChEBI" id="CHEBI:18420"/>
    </cofactor>
    <cofactor evidence="11">
        <name>Mn(2+)</name>
        <dbReference type="ChEBI" id="CHEBI:29035"/>
    </cofactor>
</comment>
<evidence type="ECO:0000256" key="9">
    <source>
        <dbReference type="ARBA" id="ARBA00023211"/>
    </source>
</evidence>
<dbReference type="SMART" id="SM00292">
    <property type="entry name" value="BRCT"/>
    <property type="match status" value="1"/>
</dbReference>
<dbReference type="InterPro" id="IPR013839">
    <property type="entry name" value="DNAligase_adenylation"/>
</dbReference>
<dbReference type="EMBL" id="AAYG02000001">
    <property type="protein sequence ID" value="EDN79506.1"/>
    <property type="molecule type" value="Genomic_DNA"/>
</dbReference>
<dbReference type="SMART" id="SM00532">
    <property type="entry name" value="LIGANc"/>
    <property type="match status" value="1"/>
</dbReference>
<keyword evidence="7 11" id="KW-0520">NAD</keyword>
<reference evidence="14 15" key="2">
    <citation type="submission" date="2007-06" db="EMBL/GenBank/DDBJ databases">
        <title>Draft genome sequence of Ruminococcus gnavus (ATCC 29149).</title>
        <authorList>
            <person name="Sudarsanam P."/>
            <person name="Ley R."/>
            <person name="Guruge J."/>
            <person name="Turnbaugh P.J."/>
            <person name="Mahowald M."/>
            <person name="Liep D."/>
            <person name="Gordon J."/>
        </authorList>
    </citation>
    <scope>NUCLEOTIDE SEQUENCE [LARGE SCALE GENOMIC DNA]</scope>
    <source>
        <strain evidence="14 15">ATCC 29149</strain>
    </source>
</reference>
<evidence type="ECO:0000256" key="5">
    <source>
        <dbReference type="ARBA" id="ARBA00022833"/>
    </source>
</evidence>
<evidence type="ECO:0000313" key="15">
    <source>
        <dbReference type="Proteomes" id="UP000004410"/>
    </source>
</evidence>
<dbReference type="Proteomes" id="UP000004410">
    <property type="component" value="Unassembled WGS sequence"/>
</dbReference>
<dbReference type="PaxDb" id="411470-RUMGNA_00017"/>
<dbReference type="Gene3D" id="3.40.50.10190">
    <property type="entry name" value="BRCT domain"/>
    <property type="match status" value="1"/>
</dbReference>
<dbReference type="InterPro" id="IPR012340">
    <property type="entry name" value="NA-bd_OB-fold"/>
</dbReference>
<keyword evidence="6 11" id="KW-0460">Magnesium</keyword>
<accession>A7AXK5</accession>
<gene>
    <name evidence="11 14" type="primary">ligA</name>
    <name evidence="14" type="ORF">RUMGNA_00017</name>
</gene>
<sequence>MIMNEEKMQRSDLMDKVKRIKELVEQLNEYRDAYYNEARSDVSDAEYDRLFDELSELENETGVVYTNSPTQSVGYEVKSELEKVKHSHPMLSLDKTKSVDDLVKFAGDKDCILSLKMDGLTCLLTYENGELVQAETRGDGEIGELITHNAKVFENIPLSIDYKGHFEIEGEAIITYEDFDKINKSLPDDKKYKNPRNLASGSVRQLDSKIAAQRHIKFIAWKVPTDIASSSFINRLQYALDIGFDTVPFLPIRGNCNAEFINIVVEQLRKRAKEKSFPIDGLVATYNDITYGESLGMTGHHPKHSIAFKFAEDSEETVLREIEWSIGKTGTLTPVAIFDSVDLAGTSVSRASLHNISIMKELNISIGSTVTVVKKNEIIPQIISCDANAMDADIPTTCPVCGGETRIVKENDSEVLMCVNPHCKGKLLGRVSHFVSKKGMDISGLSEETIKKLIELGWITEITDIYNLDQYYDRLSTMSGFGKKSVDKLRTSIENSKTVRLDKFIASLSVPGIGTSQSKELVKAFGTWDKFRDASVGYYDFTQLDGFGDVLNNNIHSWFEDMSNIADYLASLMTFESEDNSKTNNSLNGKSFVVTGKVYKFKNRDEVKEAIEKFGGKVTGSVTKSTFALINNDIESNSSKNKKAKELGVQIINEEQLIEMLGM</sequence>
<evidence type="ECO:0000256" key="11">
    <source>
        <dbReference type="HAMAP-Rule" id="MF_01588"/>
    </source>
</evidence>
<dbReference type="Gene3D" id="1.10.287.610">
    <property type="entry name" value="Helix hairpin bin"/>
    <property type="match status" value="1"/>
</dbReference>
<feature type="binding site" evidence="11">
    <location>
        <begin position="92"/>
        <end position="93"/>
    </location>
    <ligand>
        <name>NAD(+)</name>
        <dbReference type="ChEBI" id="CHEBI:57540"/>
    </ligand>
</feature>
<dbReference type="EC" id="6.5.1.2" evidence="11"/>
<dbReference type="InterPro" id="IPR041663">
    <property type="entry name" value="DisA/LigA_HHH"/>
</dbReference>
<organism evidence="14 15">
    <name type="scientific">Mediterraneibacter gnavus (strain ATCC 29149 / DSM 114966 / JCM 6515 / VPI C7-9)</name>
    <name type="common">Ruminococcus gnavus</name>
    <dbReference type="NCBI Taxonomy" id="411470"/>
    <lineage>
        <taxon>Bacteria</taxon>
        <taxon>Bacillati</taxon>
        <taxon>Bacillota</taxon>
        <taxon>Clostridia</taxon>
        <taxon>Lachnospirales</taxon>
        <taxon>Lachnospiraceae</taxon>
        <taxon>Mediterraneibacter</taxon>
    </lineage>
</organism>
<dbReference type="eggNOG" id="COG0272">
    <property type="taxonomic scope" value="Bacteria"/>
</dbReference>
<dbReference type="InterPro" id="IPR033136">
    <property type="entry name" value="DNA_ligase_CS"/>
</dbReference>
<feature type="domain" description="BRCT" evidence="13">
    <location>
        <begin position="582"/>
        <end position="663"/>
    </location>
</feature>
<dbReference type="Gene3D" id="2.40.50.140">
    <property type="entry name" value="Nucleic acid-binding proteins"/>
    <property type="match status" value="1"/>
</dbReference>
<dbReference type="PROSITE" id="PS50172">
    <property type="entry name" value="BRCT"/>
    <property type="match status" value="1"/>
</dbReference>
<dbReference type="CDD" id="cd17748">
    <property type="entry name" value="BRCT_DNA_ligase_like"/>
    <property type="match status" value="1"/>
</dbReference>
<dbReference type="Pfam" id="PF14520">
    <property type="entry name" value="HHH_5"/>
    <property type="match status" value="1"/>
</dbReference>
<feature type="binding site" evidence="11">
    <location>
        <position position="309"/>
    </location>
    <ligand>
        <name>NAD(+)</name>
        <dbReference type="ChEBI" id="CHEBI:57540"/>
    </ligand>
</feature>
<keyword evidence="8 11" id="KW-0234">DNA repair</keyword>
<evidence type="ECO:0000256" key="1">
    <source>
        <dbReference type="ARBA" id="ARBA00022598"/>
    </source>
</evidence>
<dbReference type="InterPro" id="IPR013840">
    <property type="entry name" value="DNAligase_N"/>
</dbReference>
<feature type="binding site" evidence="11">
    <location>
        <position position="171"/>
    </location>
    <ligand>
        <name>NAD(+)</name>
        <dbReference type="ChEBI" id="CHEBI:57540"/>
    </ligand>
</feature>
<dbReference type="Gene3D" id="1.10.150.20">
    <property type="entry name" value="5' to 3' exonuclease, C-terminal subdomain"/>
    <property type="match status" value="2"/>
</dbReference>
<dbReference type="InterPro" id="IPR036420">
    <property type="entry name" value="BRCT_dom_sf"/>
</dbReference>
<comment type="function">
    <text evidence="11">DNA ligase that catalyzes the formation of phosphodiester linkages between 5'-phosphoryl and 3'-hydroxyl groups in double-stranded DNA using NAD as a coenzyme and as the energy source for the reaction. It is essential for DNA replication and repair of damaged DNA.</text>
</comment>
<feature type="coiled-coil region" evidence="12">
    <location>
        <begin position="3"/>
        <end position="60"/>
    </location>
</feature>
<protein>
    <recommendedName>
        <fullName evidence="11">DNA ligase</fullName>
        <ecNumber evidence="11">6.5.1.2</ecNumber>
    </recommendedName>
    <alternativeName>
        <fullName evidence="11">Polydeoxyribonucleotide synthase [NAD(+)]</fullName>
    </alternativeName>
</protein>
<keyword evidence="9 11" id="KW-0464">Manganese</keyword>
<evidence type="ECO:0000259" key="13">
    <source>
        <dbReference type="PROSITE" id="PS50172"/>
    </source>
</evidence>
<proteinExistence type="inferred from homology"/>
<dbReference type="InterPro" id="IPR004150">
    <property type="entry name" value="NAD_DNA_ligase_OB"/>
</dbReference>
<name>A7AXK5_MEDG7</name>
<feature type="binding site" evidence="11">
    <location>
        <position position="137"/>
    </location>
    <ligand>
        <name>NAD(+)</name>
        <dbReference type="ChEBI" id="CHEBI:57540"/>
    </ligand>
</feature>
<dbReference type="InterPro" id="IPR001357">
    <property type="entry name" value="BRCT_dom"/>
</dbReference>
<keyword evidence="1 11" id="KW-0436">Ligase</keyword>
<keyword evidence="4 11" id="KW-0227">DNA damage</keyword>
<feature type="binding site" evidence="11">
    <location>
        <position position="398"/>
    </location>
    <ligand>
        <name>Zn(2+)</name>
        <dbReference type="ChEBI" id="CHEBI:29105"/>
    </ligand>
</feature>